<dbReference type="Proteomes" id="UP001597176">
    <property type="component" value="Unassembled WGS sequence"/>
</dbReference>
<reference evidence="7" key="1">
    <citation type="journal article" date="2019" name="Int. J. Syst. Evol. Microbiol.">
        <title>The Global Catalogue of Microorganisms (GCM) 10K type strain sequencing project: providing services to taxonomists for standard genome sequencing and annotation.</title>
        <authorList>
            <consortium name="The Broad Institute Genomics Platform"/>
            <consortium name="The Broad Institute Genome Sequencing Center for Infectious Disease"/>
            <person name="Wu L."/>
            <person name="Ma J."/>
        </authorList>
    </citation>
    <scope>NUCLEOTIDE SEQUENCE [LARGE SCALE GENOMIC DNA]</scope>
    <source>
        <strain evidence="7">CCUG 56108</strain>
    </source>
</reference>
<evidence type="ECO:0000313" key="6">
    <source>
        <dbReference type="EMBL" id="MFD1303855.1"/>
    </source>
</evidence>
<keyword evidence="7" id="KW-1185">Reference proteome</keyword>
<dbReference type="PANTHER" id="PTHR43464:SF19">
    <property type="entry name" value="UBIQUINONE BIOSYNTHESIS O-METHYLTRANSFERASE, MITOCHONDRIAL"/>
    <property type="match status" value="1"/>
</dbReference>
<evidence type="ECO:0000259" key="5">
    <source>
        <dbReference type="Pfam" id="PF07109"/>
    </source>
</evidence>
<dbReference type="PANTHER" id="PTHR43464">
    <property type="entry name" value="METHYLTRANSFERASE"/>
    <property type="match status" value="1"/>
</dbReference>
<organism evidence="6 7">
    <name type="scientific">Methylobacterium marchantiae</name>
    <dbReference type="NCBI Taxonomy" id="600331"/>
    <lineage>
        <taxon>Bacteria</taxon>
        <taxon>Pseudomonadati</taxon>
        <taxon>Pseudomonadota</taxon>
        <taxon>Alphaproteobacteria</taxon>
        <taxon>Hyphomicrobiales</taxon>
        <taxon>Methylobacteriaceae</taxon>
        <taxon>Methylobacterium</taxon>
    </lineage>
</organism>
<evidence type="ECO:0000256" key="4">
    <source>
        <dbReference type="NCBIfam" id="TIGR02021"/>
    </source>
</evidence>
<sequence>MAEASYVERRSQLTTYFDRTAVEAWARLTSDAPVSKIRATVRAGRDAMRANLLSWLPDDLTGKRVLDAGCGTGALSVEAARRGAEVVAIDVSPTLVGLARERSIEILGPDRIDFRVGDMLDPWLGRFDHVVAMDSLIHYSAADITRALAELGLRTDGSLVFTVAPRTALLTLMHAAGRFFPRGDRAPAIVPVTEGGLRRRIGREAALAGFAVGRTQRVNSGFYLSNAIELTRASPPPCGEKPERTR</sequence>
<comment type="caution">
    <text evidence="6">The sequence shown here is derived from an EMBL/GenBank/DDBJ whole genome shotgun (WGS) entry which is preliminary data.</text>
</comment>
<dbReference type="EMBL" id="JBHTND010000041">
    <property type="protein sequence ID" value="MFD1303855.1"/>
    <property type="molecule type" value="Genomic_DNA"/>
</dbReference>
<feature type="domain" description="Magnesium-protoporphyrin IX methyltransferase C-terminal" evidence="5">
    <location>
        <begin position="132"/>
        <end position="232"/>
    </location>
</feature>
<name>A0ABW3X3S5_9HYPH</name>
<gene>
    <name evidence="6" type="primary">bchM</name>
    <name evidence="6" type="ORF">ACFQ4G_20015</name>
</gene>
<keyword evidence="3" id="KW-0949">S-adenosyl-L-methionine</keyword>
<dbReference type="PROSITE" id="PS51556">
    <property type="entry name" value="SAM_MT_MG_PIX"/>
    <property type="match status" value="1"/>
</dbReference>
<dbReference type="RefSeq" id="WP_238205756.1">
    <property type="nucleotide sequence ID" value="NZ_JBHTND010000041.1"/>
</dbReference>
<dbReference type="EC" id="2.1.1.11" evidence="4"/>
<dbReference type="InterPro" id="IPR010940">
    <property type="entry name" value="Mg_prot_MeTrfase_C"/>
</dbReference>
<keyword evidence="2 6" id="KW-0808">Transferase</keyword>
<evidence type="ECO:0000256" key="3">
    <source>
        <dbReference type="ARBA" id="ARBA00022691"/>
    </source>
</evidence>
<keyword evidence="1 6" id="KW-0489">Methyltransferase</keyword>
<dbReference type="GO" id="GO:0032259">
    <property type="term" value="P:methylation"/>
    <property type="evidence" value="ECO:0007669"/>
    <property type="project" value="UniProtKB-KW"/>
</dbReference>
<evidence type="ECO:0000313" key="7">
    <source>
        <dbReference type="Proteomes" id="UP001597176"/>
    </source>
</evidence>
<dbReference type="NCBIfam" id="TIGR02021">
    <property type="entry name" value="BchM-ChlM"/>
    <property type="match status" value="1"/>
</dbReference>
<proteinExistence type="predicted"/>
<accession>A0ABW3X3S5</accession>
<dbReference type="InterPro" id="IPR010251">
    <property type="entry name" value="Mg_prot_MeTrfase"/>
</dbReference>
<dbReference type="CDD" id="cd02440">
    <property type="entry name" value="AdoMet_MTases"/>
    <property type="match status" value="1"/>
</dbReference>
<protein>
    <recommendedName>
        <fullName evidence="4">Magnesium protoporphyrin IX methyltransferase</fullName>
        <ecNumber evidence="4">2.1.1.11</ecNumber>
    </recommendedName>
</protein>
<dbReference type="Pfam" id="PF03602">
    <property type="entry name" value="Cons_hypoth95"/>
    <property type="match status" value="1"/>
</dbReference>
<dbReference type="InterPro" id="IPR029063">
    <property type="entry name" value="SAM-dependent_MTases_sf"/>
</dbReference>
<evidence type="ECO:0000256" key="1">
    <source>
        <dbReference type="ARBA" id="ARBA00022603"/>
    </source>
</evidence>
<dbReference type="Pfam" id="PF07109">
    <property type="entry name" value="Mg-por_mtran_C"/>
    <property type="match status" value="1"/>
</dbReference>
<evidence type="ECO:0000256" key="2">
    <source>
        <dbReference type="ARBA" id="ARBA00022679"/>
    </source>
</evidence>
<dbReference type="GO" id="GO:0046406">
    <property type="term" value="F:magnesium protoporphyrin IX methyltransferase activity"/>
    <property type="evidence" value="ECO:0007669"/>
    <property type="project" value="UniProtKB-EC"/>
</dbReference>
<dbReference type="Gene3D" id="3.40.50.150">
    <property type="entry name" value="Vaccinia Virus protein VP39"/>
    <property type="match status" value="1"/>
</dbReference>
<dbReference type="SUPFAM" id="SSF53335">
    <property type="entry name" value="S-adenosyl-L-methionine-dependent methyltransferases"/>
    <property type="match status" value="1"/>
</dbReference>